<dbReference type="Proteomes" id="UP000288351">
    <property type="component" value="Unassembled WGS sequence"/>
</dbReference>
<dbReference type="InterPro" id="IPR000572">
    <property type="entry name" value="OxRdtase_Mopterin-bd_dom"/>
</dbReference>
<proteinExistence type="predicted"/>
<dbReference type="Pfam" id="PF00174">
    <property type="entry name" value="Oxidored_molyb"/>
    <property type="match status" value="1"/>
</dbReference>
<name>A0A401RC32_STRNR</name>
<accession>A0A401RC32</accession>
<evidence type="ECO:0000313" key="3">
    <source>
        <dbReference type="EMBL" id="GCB95174.1"/>
    </source>
</evidence>
<protein>
    <submittedName>
        <fullName evidence="3">Oxidoreductase</fullName>
    </submittedName>
</protein>
<dbReference type="SUPFAM" id="SSF56524">
    <property type="entry name" value="Oxidoreductase molybdopterin-binding domain"/>
    <property type="match status" value="1"/>
</dbReference>
<dbReference type="EMBL" id="BHXC01000007">
    <property type="protein sequence ID" value="GCB95174.1"/>
    <property type="molecule type" value="Genomic_DNA"/>
</dbReference>
<gene>
    <name evidence="3" type="ORF">SALB_07977</name>
</gene>
<feature type="region of interest" description="Disordered" evidence="1">
    <location>
        <begin position="74"/>
        <end position="116"/>
    </location>
</feature>
<reference evidence="3 4" key="1">
    <citation type="journal article" date="2019" name="Microbiol. Resour. Announc.">
        <title>Draft Genome Sequence of the Most Traditional epsilon-Poly-l-Lysine Producer, Streptomyces albulus NBRC14147.</title>
        <authorList>
            <person name="Yamanaka K."/>
            <person name="Hamano Y."/>
        </authorList>
    </citation>
    <scope>NUCLEOTIDE SEQUENCE [LARGE SCALE GENOMIC DNA]</scope>
    <source>
        <strain evidence="3 4">NBRC 14147</strain>
    </source>
</reference>
<evidence type="ECO:0000259" key="2">
    <source>
        <dbReference type="Pfam" id="PF00174"/>
    </source>
</evidence>
<feature type="compositionally biased region" description="Polar residues" evidence="1">
    <location>
        <begin position="107"/>
        <end position="116"/>
    </location>
</feature>
<dbReference type="InterPro" id="IPR036374">
    <property type="entry name" value="OxRdtase_Mopterin-bd_sf"/>
</dbReference>
<evidence type="ECO:0000313" key="4">
    <source>
        <dbReference type="Proteomes" id="UP000288351"/>
    </source>
</evidence>
<dbReference type="Gene3D" id="3.90.420.10">
    <property type="entry name" value="Oxidoreductase, molybdopterin-binding domain"/>
    <property type="match status" value="1"/>
</dbReference>
<dbReference type="AlphaFoldDB" id="A0A401RC32"/>
<sequence>MATAPTLSFQDLLDRPLLERDITMTCVSNEVGGPYVGTARWLGVRLAGLLHEAGVRPPSRGGPADQLVARSVDGMTIGTPVTSTPPSRSRPSRPDRWPWRAWPGPNTKASTASRSA</sequence>
<comment type="caution">
    <text evidence="3">The sequence shown here is derived from an EMBL/GenBank/DDBJ whole genome shotgun (WGS) entry which is preliminary data.</text>
</comment>
<evidence type="ECO:0000256" key="1">
    <source>
        <dbReference type="SAM" id="MobiDB-lite"/>
    </source>
</evidence>
<organism evidence="3 4">
    <name type="scientific">Streptomyces noursei</name>
    <name type="common">Streptomyces albulus</name>
    <dbReference type="NCBI Taxonomy" id="1971"/>
    <lineage>
        <taxon>Bacteria</taxon>
        <taxon>Bacillati</taxon>
        <taxon>Actinomycetota</taxon>
        <taxon>Actinomycetes</taxon>
        <taxon>Kitasatosporales</taxon>
        <taxon>Streptomycetaceae</taxon>
        <taxon>Streptomyces</taxon>
    </lineage>
</organism>
<feature type="compositionally biased region" description="Low complexity" evidence="1">
    <location>
        <begin position="79"/>
        <end position="89"/>
    </location>
</feature>
<feature type="domain" description="Oxidoreductase molybdopterin-binding" evidence="2">
    <location>
        <begin position="5"/>
        <end position="74"/>
    </location>
</feature>